<keyword evidence="6" id="KW-1185">Reference proteome</keyword>
<dbReference type="InterPro" id="IPR037923">
    <property type="entry name" value="HTH-like"/>
</dbReference>
<feature type="domain" description="HTH araC/xylS-type" evidence="4">
    <location>
        <begin position="185"/>
        <end position="283"/>
    </location>
</feature>
<sequence>MAEMDRGYYEVNKMSKNYPVKVVPHQDIIREAGYTNIHIEKHWHRSLEIVLMYNGNFVLWKNGTTLKMKTGDIVIINSEEPHEFYDFIGRKQGGCSILISYRFLKETFRDIDNIYFELDKNHPAYKDLMEMMLRMQENYYGNDEWYNLQIRSVMYELLYLLMKFFRKEKSKVIDARTQKYEKRYKEIITYLNEHYTDNLLLQDVSNLFGYNPEYFSRSFKKYMGVNFKTYIVKLRLNAGKRFLMDTDKTITDIALEIGAPDAKSFIRDFKKNFEVTPAKFRKMNSAK</sequence>
<dbReference type="STRING" id="44252.DJ90_1582"/>
<dbReference type="InterPro" id="IPR014710">
    <property type="entry name" value="RmlC-like_jellyroll"/>
</dbReference>
<dbReference type="EMBL" id="JMQA01000029">
    <property type="protein sequence ID" value="KFN08316.1"/>
    <property type="molecule type" value="Genomic_DNA"/>
</dbReference>
<evidence type="ECO:0000256" key="2">
    <source>
        <dbReference type="ARBA" id="ARBA00023125"/>
    </source>
</evidence>
<dbReference type="SUPFAM" id="SSF51215">
    <property type="entry name" value="Regulatory protein AraC"/>
    <property type="match status" value="1"/>
</dbReference>
<organism evidence="5 6">
    <name type="scientific">Paenibacillus macerans</name>
    <name type="common">Bacillus macerans</name>
    <dbReference type="NCBI Taxonomy" id="44252"/>
    <lineage>
        <taxon>Bacteria</taxon>
        <taxon>Bacillati</taxon>
        <taxon>Bacillota</taxon>
        <taxon>Bacilli</taxon>
        <taxon>Bacillales</taxon>
        <taxon>Paenibacillaceae</taxon>
        <taxon>Paenibacillus</taxon>
    </lineage>
</organism>
<dbReference type="SMART" id="SM00342">
    <property type="entry name" value="HTH_ARAC"/>
    <property type="match status" value="1"/>
</dbReference>
<reference evidence="5 6" key="1">
    <citation type="submission" date="2014-04" db="EMBL/GenBank/DDBJ databases">
        <authorList>
            <person name="Bishop-Lilly K.A."/>
            <person name="Broomall S.M."/>
            <person name="Chain P.S."/>
            <person name="Chertkov O."/>
            <person name="Coyne S.R."/>
            <person name="Daligault H.E."/>
            <person name="Davenport K.W."/>
            <person name="Erkkila T."/>
            <person name="Frey K.G."/>
            <person name="Gibbons H.S."/>
            <person name="Gu W."/>
            <person name="Jaissle J."/>
            <person name="Johnson S.L."/>
            <person name="Koroleva G.I."/>
            <person name="Ladner J.T."/>
            <person name="Lo C.-C."/>
            <person name="Minogue T.D."/>
            <person name="Munk C."/>
            <person name="Palacios G.F."/>
            <person name="Redden C.L."/>
            <person name="Rosenzweig C.N."/>
            <person name="Scholz M.B."/>
            <person name="Teshima H."/>
            <person name="Xu Y."/>
        </authorList>
    </citation>
    <scope>NUCLEOTIDE SEQUENCE [LARGE SCALE GENOMIC DNA]</scope>
    <source>
        <strain evidence="5 6">8244</strain>
    </source>
</reference>
<dbReference type="GO" id="GO:0003700">
    <property type="term" value="F:DNA-binding transcription factor activity"/>
    <property type="evidence" value="ECO:0007669"/>
    <property type="project" value="InterPro"/>
</dbReference>
<dbReference type="Gene3D" id="2.60.120.10">
    <property type="entry name" value="Jelly Rolls"/>
    <property type="match status" value="1"/>
</dbReference>
<dbReference type="Proteomes" id="UP000029278">
    <property type="component" value="Unassembled WGS sequence"/>
</dbReference>
<proteinExistence type="predicted"/>
<dbReference type="PATRIC" id="fig|44252.3.peg.3202"/>
<evidence type="ECO:0000259" key="4">
    <source>
        <dbReference type="PROSITE" id="PS01124"/>
    </source>
</evidence>
<keyword evidence="1" id="KW-0805">Transcription regulation</keyword>
<evidence type="ECO:0000256" key="1">
    <source>
        <dbReference type="ARBA" id="ARBA00023015"/>
    </source>
</evidence>
<keyword evidence="2" id="KW-0238">DNA-binding</keyword>
<evidence type="ECO:0000313" key="6">
    <source>
        <dbReference type="Proteomes" id="UP000029278"/>
    </source>
</evidence>
<evidence type="ECO:0000313" key="5">
    <source>
        <dbReference type="EMBL" id="KFN08316.1"/>
    </source>
</evidence>
<accession>A0A090ZVZ9</accession>
<dbReference type="PANTHER" id="PTHR43280">
    <property type="entry name" value="ARAC-FAMILY TRANSCRIPTIONAL REGULATOR"/>
    <property type="match status" value="1"/>
</dbReference>
<dbReference type="RefSeq" id="WP_036623328.1">
    <property type="nucleotide sequence ID" value="NZ_BGML01000026.1"/>
</dbReference>
<dbReference type="Pfam" id="PF02311">
    <property type="entry name" value="AraC_binding"/>
    <property type="match status" value="1"/>
</dbReference>
<comment type="caution">
    <text evidence="5">The sequence shown here is derived from an EMBL/GenBank/DDBJ whole genome shotgun (WGS) entry which is preliminary data.</text>
</comment>
<protein>
    <submittedName>
        <fullName evidence="5">Helix-turn-helix domain protein</fullName>
    </submittedName>
</protein>
<evidence type="ECO:0000256" key="3">
    <source>
        <dbReference type="ARBA" id="ARBA00023163"/>
    </source>
</evidence>
<keyword evidence="3" id="KW-0804">Transcription</keyword>
<dbReference type="SUPFAM" id="SSF46689">
    <property type="entry name" value="Homeodomain-like"/>
    <property type="match status" value="2"/>
</dbReference>
<dbReference type="InterPro" id="IPR003313">
    <property type="entry name" value="AraC-bd"/>
</dbReference>
<dbReference type="PANTHER" id="PTHR43280:SF2">
    <property type="entry name" value="HTH-TYPE TRANSCRIPTIONAL REGULATOR EXSA"/>
    <property type="match status" value="1"/>
</dbReference>
<dbReference type="HOGENOM" id="CLU_000445_88_3_9"/>
<dbReference type="Pfam" id="PF12833">
    <property type="entry name" value="HTH_18"/>
    <property type="match status" value="1"/>
</dbReference>
<dbReference type="OrthoDB" id="9776971at2"/>
<dbReference type="GO" id="GO:0043565">
    <property type="term" value="F:sequence-specific DNA binding"/>
    <property type="evidence" value="ECO:0007669"/>
    <property type="project" value="InterPro"/>
</dbReference>
<dbReference type="PROSITE" id="PS01124">
    <property type="entry name" value="HTH_ARAC_FAMILY_2"/>
    <property type="match status" value="1"/>
</dbReference>
<dbReference type="Gene3D" id="1.10.10.60">
    <property type="entry name" value="Homeodomain-like"/>
    <property type="match status" value="2"/>
</dbReference>
<gene>
    <name evidence="5" type="ORF">DJ90_1582</name>
</gene>
<dbReference type="AlphaFoldDB" id="A0A090ZVZ9"/>
<dbReference type="GeneID" id="77007491"/>
<name>A0A090ZVZ9_PAEMA</name>
<dbReference type="InterPro" id="IPR009057">
    <property type="entry name" value="Homeodomain-like_sf"/>
</dbReference>
<dbReference type="InterPro" id="IPR018060">
    <property type="entry name" value="HTH_AraC"/>
</dbReference>